<sequence length="140" mass="16751">MEYKIRALTDSDYTNYLQLINQFRPTTFTEEDYKTILHQIHDMSTIWVIEYNNELIGTATIMYEYKFIRNIVKLAHVEDICIDHRYRNKGLGTILLKFVVNEATNQQCYKIILDCDEKLEHFYNKSGFKKNGIQMANYFI</sequence>
<name>A0A6C0B861_9ZZZZ</name>
<organism evidence="2">
    <name type="scientific">viral metagenome</name>
    <dbReference type="NCBI Taxonomy" id="1070528"/>
    <lineage>
        <taxon>unclassified sequences</taxon>
        <taxon>metagenomes</taxon>
        <taxon>organismal metagenomes</taxon>
    </lineage>
</organism>
<protein>
    <recommendedName>
        <fullName evidence="1">N-acetyltransferase domain-containing protein</fullName>
    </recommendedName>
</protein>
<feature type="domain" description="N-acetyltransferase" evidence="1">
    <location>
        <begin position="3"/>
        <end position="140"/>
    </location>
</feature>
<dbReference type="SUPFAM" id="SSF55729">
    <property type="entry name" value="Acyl-CoA N-acyltransferases (Nat)"/>
    <property type="match status" value="1"/>
</dbReference>
<accession>A0A6C0B861</accession>
<dbReference type="Gene3D" id="3.40.630.30">
    <property type="match status" value="1"/>
</dbReference>
<dbReference type="EMBL" id="MN739095">
    <property type="protein sequence ID" value="QHS88286.1"/>
    <property type="molecule type" value="Genomic_DNA"/>
</dbReference>
<dbReference type="CDD" id="cd04301">
    <property type="entry name" value="NAT_SF"/>
    <property type="match status" value="1"/>
</dbReference>
<dbReference type="InterPro" id="IPR000182">
    <property type="entry name" value="GNAT_dom"/>
</dbReference>
<dbReference type="InterPro" id="IPR039143">
    <property type="entry name" value="GNPNAT1-like"/>
</dbReference>
<dbReference type="InterPro" id="IPR016181">
    <property type="entry name" value="Acyl_CoA_acyltransferase"/>
</dbReference>
<dbReference type="PROSITE" id="PS51186">
    <property type="entry name" value="GNAT"/>
    <property type="match status" value="1"/>
</dbReference>
<dbReference type="PANTHER" id="PTHR13355:SF11">
    <property type="entry name" value="GLUCOSAMINE 6-PHOSPHATE N-ACETYLTRANSFERASE"/>
    <property type="match status" value="1"/>
</dbReference>
<proteinExistence type="predicted"/>
<evidence type="ECO:0000313" key="2">
    <source>
        <dbReference type="EMBL" id="QHS88286.1"/>
    </source>
</evidence>
<dbReference type="GO" id="GO:0004343">
    <property type="term" value="F:glucosamine 6-phosphate N-acetyltransferase activity"/>
    <property type="evidence" value="ECO:0007669"/>
    <property type="project" value="TreeGrafter"/>
</dbReference>
<reference evidence="2" key="1">
    <citation type="journal article" date="2020" name="Nature">
        <title>Giant virus diversity and host interactions through global metagenomics.</title>
        <authorList>
            <person name="Schulz F."/>
            <person name="Roux S."/>
            <person name="Paez-Espino D."/>
            <person name="Jungbluth S."/>
            <person name="Walsh D.A."/>
            <person name="Denef V.J."/>
            <person name="McMahon K.D."/>
            <person name="Konstantinidis K.T."/>
            <person name="Eloe-Fadrosh E.A."/>
            <person name="Kyrpides N.C."/>
            <person name="Woyke T."/>
        </authorList>
    </citation>
    <scope>NUCLEOTIDE SEQUENCE</scope>
    <source>
        <strain evidence="2">GVMAG-M-3300010158-55</strain>
    </source>
</reference>
<evidence type="ECO:0000259" key="1">
    <source>
        <dbReference type="PROSITE" id="PS51186"/>
    </source>
</evidence>
<dbReference type="Pfam" id="PF00583">
    <property type="entry name" value="Acetyltransf_1"/>
    <property type="match status" value="1"/>
</dbReference>
<dbReference type="PANTHER" id="PTHR13355">
    <property type="entry name" value="GLUCOSAMINE 6-PHOSPHATE N-ACETYLTRANSFERASE"/>
    <property type="match status" value="1"/>
</dbReference>
<dbReference type="AlphaFoldDB" id="A0A6C0B861"/>